<dbReference type="Proteomes" id="UP001595851">
    <property type="component" value="Unassembled WGS sequence"/>
</dbReference>
<organism evidence="1 2">
    <name type="scientific">Nonomuraea purpurea</name>
    <dbReference type="NCBI Taxonomy" id="1849276"/>
    <lineage>
        <taxon>Bacteria</taxon>
        <taxon>Bacillati</taxon>
        <taxon>Actinomycetota</taxon>
        <taxon>Actinomycetes</taxon>
        <taxon>Streptosporangiales</taxon>
        <taxon>Streptosporangiaceae</taxon>
        <taxon>Nonomuraea</taxon>
    </lineage>
</organism>
<comment type="caution">
    <text evidence="1">The sequence shown here is derived from an EMBL/GenBank/DDBJ whole genome shotgun (WGS) entry which is preliminary data.</text>
</comment>
<dbReference type="RefSeq" id="WP_379534411.1">
    <property type="nucleotide sequence ID" value="NZ_JBHSBI010000036.1"/>
</dbReference>
<dbReference type="EMBL" id="JBHSBI010000036">
    <property type="protein sequence ID" value="MFC4014576.1"/>
    <property type="molecule type" value="Genomic_DNA"/>
</dbReference>
<reference evidence="2" key="1">
    <citation type="journal article" date="2019" name="Int. J. Syst. Evol. Microbiol.">
        <title>The Global Catalogue of Microorganisms (GCM) 10K type strain sequencing project: providing services to taxonomists for standard genome sequencing and annotation.</title>
        <authorList>
            <consortium name="The Broad Institute Genomics Platform"/>
            <consortium name="The Broad Institute Genome Sequencing Center for Infectious Disease"/>
            <person name="Wu L."/>
            <person name="Ma J."/>
        </authorList>
    </citation>
    <scope>NUCLEOTIDE SEQUENCE [LARGE SCALE GENOMIC DNA]</scope>
    <source>
        <strain evidence="2">TBRC 1276</strain>
    </source>
</reference>
<proteinExistence type="predicted"/>
<name>A0ABV8GP04_9ACTN</name>
<evidence type="ECO:0000313" key="1">
    <source>
        <dbReference type="EMBL" id="MFC4014576.1"/>
    </source>
</evidence>
<gene>
    <name evidence="1" type="ORF">ACFOY2_45650</name>
</gene>
<evidence type="ECO:0000313" key="2">
    <source>
        <dbReference type="Proteomes" id="UP001595851"/>
    </source>
</evidence>
<accession>A0ABV8GP04</accession>
<protein>
    <submittedName>
        <fullName evidence="1">Uncharacterized protein</fullName>
    </submittedName>
</protein>
<keyword evidence="2" id="KW-1185">Reference proteome</keyword>
<sequence length="160" mass="16491">MAKYTAHADDVASGTAQKTVLQIANPVANPGSHRIAVYGYRISYRGTNSAAQPVRSLVARQTTAGGGGAVPPISVPAVKLDPATPDSTITAVKGPAAVWTTEPTLGDIVIGQRIHPQAGVSEFIPFGDEVIVAPGGWLAVVVVAAATVDVTAQLYWREGH</sequence>